<evidence type="ECO:0000256" key="1">
    <source>
        <dbReference type="SAM" id="MobiDB-lite"/>
    </source>
</evidence>
<feature type="region of interest" description="Disordered" evidence="1">
    <location>
        <begin position="1"/>
        <end position="38"/>
    </location>
</feature>
<evidence type="ECO:0000313" key="3">
    <source>
        <dbReference type="Proteomes" id="UP001162483"/>
    </source>
</evidence>
<dbReference type="EMBL" id="CATNWA010017604">
    <property type="protein sequence ID" value="CAI9601743.1"/>
    <property type="molecule type" value="Genomic_DNA"/>
</dbReference>
<feature type="non-terminal residue" evidence="2">
    <location>
        <position position="38"/>
    </location>
</feature>
<sequence length="38" mass="4130">MRSGYSAVKLSQPGVHTEDAGTWNTGRPVKRAAMDTPR</sequence>
<dbReference type="Proteomes" id="UP001162483">
    <property type="component" value="Unassembled WGS sequence"/>
</dbReference>
<gene>
    <name evidence="2" type="ORF">SPARVUS_LOCUS13020337</name>
</gene>
<comment type="caution">
    <text evidence="2">The sequence shown here is derived from an EMBL/GenBank/DDBJ whole genome shotgun (WGS) entry which is preliminary data.</text>
</comment>
<reference evidence="2" key="1">
    <citation type="submission" date="2023-05" db="EMBL/GenBank/DDBJ databases">
        <authorList>
            <person name="Stuckert A."/>
        </authorList>
    </citation>
    <scope>NUCLEOTIDE SEQUENCE</scope>
</reference>
<protein>
    <submittedName>
        <fullName evidence="2">Uncharacterized protein</fullName>
    </submittedName>
</protein>
<accession>A0ABN9G2J7</accession>
<proteinExistence type="predicted"/>
<organism evidence="2 3">
    <name type="scientific">Staurois parvus</name>
    <dbReference type="NCBI Taxonomy" id="386267"/>
    <lineage>
        <taxon>Eukaryota</taxon>
        <taxon>Metazoa</taxon>
        <taxon>Chordata</taxon>
        <taxon>Craniata</taxon>
        <taxon>Vertebrata</taxon>
        <taxon>Euteleostomi</taxon>
        <taxon>Amphibia</taxon>
        <taxon>Batrachia</taxon>
        <taxon>Anura</taxon>
        <taxon>Neobatrachia</taxon>
        <taxon>Ranoidea</taxon>
        <taxon>Ranidae</taxon>
        <taxon>Staurois</taxon>
    </lineage>
</organism>
<evidence type="ECO:0000313" key="2">
    <source>
        <dbReference type="EMBL" id="CAI9601743.1"/>
    </source>
</evidence>
<keyword evidence="3" id="KW-1185">Reference proteome</keyword>
<name>A0ABN9G2J7_9NEOB</name>